<dbReference type="InterPro" id="IPR010730">
    <property type="entry name" value="HET"/>
</dbReference>
<sequence length="652" mass="74682">MAQVSPTEYQYSPLQLGRCIRAIHLLPAQSSDSPLHCYIREIDIDHDESLPFEAISYTWGEPKFTRTLYVNRQESFFRITQSLSEALRCFRLRDRARILWADAVCINQKDSREKSSQIPLMTDIYRRAESVLVWLGNDVGAETAIRALSWTSRTVDSELEAAEKHKIARELDVLLSQPWFSRRWIIQEVVRNQDVTLYCRSASLSWVRLTTTAKRLGKNLSMTNQPALNALSQMRNIWKRTVLLEESGAGHTLLENFHAFDHFSCADPRDRIFALAALSSDVSMSKEPKYPRKDVYVEPIGSMEWANPKPQERLFRVIPDYSKSTEEVYTAFAAEVARNGLFSWLLCRTWERSPSNELPAWVPDWRVSSPRKPYFVKALLESYTGREEWGSNGLPMMADWPKTRLRGDALRLRSFSVLLRSKMVAPPQSWERPEDTVYVRPLWKSKPLNFGSGTDCLGWVESFTRSTYDFLKSMKQSSFDVLDVNDAFFCLWSYLLGYGPSTTHWCDDKAFVLEKMRAHGVQTDMSAFANLNGGHFVICAQGQGEKQMTFIAYTSVNLDVSTDVLIRPENSLSLGMRAVQPRVRPVRVSLVMRERDDIASYQPWTSSPLGSSSNCFRLRGQALMVGVQKDLSPFGGRNEGAVYKHDYDFDLC</sequence>
<evidence type="ECO:0000313" key="2">
    <source>
        <dbReference type="EMBL" id="KAF0329474.1"/>
    </source>
</evidence>
<dbReference type="PANTHER" id="PTHR24148:SF80">
    <property type="entry name" value="HETEROKARYON INCOMPATIBILITY DOMAIN-CONTAINING PROTEIN"/>
    <property type="match status" value="1"/>
</dbReference>
<keyword evidence="3" id="KW-1185">Reference proteome</keyword>
<comment type="caution">
    <text evidence="2">The sequence shown here is derived from an EMBL/GenBank/DDBJ whole genome shotgun (WGS) entry which is preliminary data.</text>
</comment>
<name>A0A8H3WLG3_9PEZI</name>
<gene>
    <name evidence="2" type="ORF">GQ607_003423</name>
</gene>
<dbReference type="PANTHER" id="PTHR24148">
    <property type="entry name" value="ANKYRIN REPEAT DOMAIN-CONTAINING PROTEIN 39 HOMOLOG-RELATED"/>
    <property type="match status" value="1"/>
</dbReference>
<dbReference type="AlphaFoldDB" id="A0A8H3WLG3"/>
<dbReference type="OrthoDB" id="2157530at2759"/>
<accession>A0A8H3WLG3</accession>
<dbReference type="Proteomes" id="UP000434172">
    <property type="component" value="Unassembled WGS sequence"/>
</dbReference>
<evidence type="ECO:0000259" key="1">
    <source>
        <dbReference type="Pfam" id="PF06985"/>
    </source>
</evidence>
<dbReference type="Pfam" id="PF06985">
    <property type="entry name" value="HET"/>
    <property type="match status" value="1"/>
</dbReference>
<dbReference type="InterPro" id="IPR052895">
    <property type="entry name" value="HetReg/Transcr_Mod"/>
</dbReference>
<dbReference type="EMBL" id="WOWK01000012">
    <property type="protein sequence ID" value="KAF0329474.1"/>
    <property type="molecule type" value="Genomic_DNA"/>
</dbReference>
<reference evidence="2 3" key="1">
    <citation type="submission" date="2019-12" db="EMBL/GenBank/DDBJ databases">
        <title>A genome sequence resource for the geographically widespread anthracnose pathogen Colletotrichum asianum.</title>
        <authorList>
            <person name="Meng Y."/>
        </authorList>
    </citation>
    <scope>NUCLEOTIDE SEQUENCE [LARGE SCALE GENOMIC DNA]</scope>
    <source>
        <strain evidence="2 3">ICMP 18580</strain>
    </source>
</reference>
<protein>
    <recommendedName>
        <fullName evidence="1">Heterokaryon incompatibility domain-containing protein</fullName>
    </recommendedName>
</protein>
<evidence type="ECO:0000313" key="3">
    <source>
        <dbReference type="Proteomes" id="UP000434172"/>
    </source>
</evidence>
<feature type="domain" description="Heterokaryon incompatibility" evidence="1">
    <location>
        <begin position="52"/>
        <end position="188"/>
    </location>
</feature>
<organism evidence="2 3">
    <name type="scientific">Colletotrichum asianum</name>
    <dbReference type="NCBI Taxonomy" id="702518"/>
    <lineage>
        <taxon>Eukaryota</taxon>
        <taxon>Fungi</taxon>
        <taxon>Dikarya</taxon>
        <taxon>Ascomycota</taxon>
        <taxon>Pezizomycotina</taxon>
        <taxon>Sordariomycetes</taxon>
        <taxon>Hypocreomycetidae</taxon>
        <taxon>Glomerellales</taxon>
        <taxon>Glomerellaceae</taxon>
        <taxon>Colletotrichum</taxon>
        <taxon>Colletotrichum gloeosporioides species complex</taxon>
    </lineage>
</organism>
<proteinExistence type="predicted"/>